<dbReference type="GO" id="GO:0046983">
    <property type="term" value="F:protein dimerization activity"/>
    <property type="evidence" value="ECO:0007669"/>
    <property type="project" value="InterPro"/>
</dbReference>
<evidence type="ECO:0000256" key="3">
    <source>
        <dbReference type="ARBA" id="ARBA00023012"/>
    </source>
</evidence>
<keyword evidence="1" id="KW-0808">Transferase</keyword>
<feature type="domain" description="Histidine kinase/HSP90-like ATPase" evidence="5">
    <location>
        <begin position="586"/>
        <end position="670"/>
    </location>
</feature>
<dbReference type="InterPro" id="IPR036890">
    <property type="entry name" value="HATPase_C_sf"/>
</dbReference>
<keyword evidence="2 7" id="KW-0418">Kinase</keyword>
<accession>A0A1N7RFK6</accession>
<dbReference type="Proteomes" id="UP000186917">
    <property type="component" value="Unassembled WGS sequence"/>
</dbReference>
<feature type="domain" description="Signal transduction histidine kinase subgroup 3 dimerisation and phosphoacceptor" evidence="6">
    <location>
        <begin position="478"/>
        <end position="540"/>
    </location>
</feature>
<dbReference type="InterPro" id="IPR003594">
    <property type="entry name" value="HATPase_dom"/>
</dbReference>
<evidence type="ECO:0000256" key="4">
    <source>
        <dbReference type="SAM" id="Phobius"/>
    </source>
</evidence>
<evidence type="ECO:0000256" key="2">
    <source>
        <dbReference type="ARBA" id="ARBA00022777"/>
    </source>
</evidence>
<dbReference type="PANTHER" id="PTHR24421">
    <property type="entry name" value="NITRATE/NITRITE SENSOR PROTEIN NARX-RELATED"/>
    <property type="match status" value="1"/>
</dbReference>
<keyword evidence="4" id="KW-0812">Transmembrane</keyword>
<evidence type="ECO:0000259" key="6">
    <source>
        <dbReference type="Pfam" id="PF07730"/>
    </source>
</evidence>
<gene>
    <name evidence="7" type="ORF">SAMN05421788_113110</name>
</gene>
<dbReference type="OrthoDB" id="617348at2"/>
<keyword evidence="4" id="KW-1133">Transmembrane helix</keyword>
<dbReference type="CDD" id="cd16917">
    <property type="entry name" value="HATPase_UhpB-NarQ-NarX-like"/>
    <property type="match status" value="1"/>
</dbReference>
<dbReference type="InterPro" id="IPR050482">
    <property type="entry name" value="Sensor_HK_TwoCompSys"/>
</dbReference>
<reference evidence="8" key="1">
    <citation type="submission" date="2017-01" db="EMBL/GenBank/DDBJ databases">
        <authorList>
            <person name="Varghese N."/>
            <person name="Submissions S."/>
        </authorList>
    </citation>
    <scope>NUCLEOTIDE SEQUENCE [LARGE SCALE GENOMIC DNA]</scope>
    <source>
        <strain evidence="8">DSM 21054</strain>
    </source>
</reference>
<dbReference type="EMBL" id="FTOR01000013">
    <property type="protein sequence ID" value="SIT33764.1"/>
    <property type="molecule type" value="Genomic_DNA"/>
</dbReference>
<proteinExistence type="predicted"/>
<keyword evidence="8" id="KW-1185">Reference proteome</keyword>
<evidence type="ECO:0000259" key="5">
    <source>
        <dbReference type="Pfam" id="PF02518"/>
    </source>
</evidence>
<dbReference type="Pfam" id="PF02518">
    <property type="entry name" value="HATPase_c"/>
    <property type="match status" value="1"/>
</dbReference>
<sequence>MWDRFHLSVSGVFTLIVIVLLLSNAPVALAQKHPEYITQLSNETLYTDTNAIKQAIKEARTLEDDYLDSAINKLRVALKSSFRLKYNKGIFACLTDMGVIFHIHNQNAKSIDVLKQALPYCDTSKQGRTWLLNTYLAIGYRYEFIDMKDSAGNYYYKALDAIEHYHIDNVNALTKTYFQIIFFWLNMAEDTEKPLYTDKYINTAVAYLNKAEQQVLSDNKIALCRITLSKGNIHYMKRELKDARVYYRRFLQLAALPEAKDLSSFITQTYAQLSRTYLDEQIVDSALYYAQKAVQHFKENGAKDTALLIGALYYQGEAYIQQKKYARAISVITPALTIAKTQPLSRQYHGHHLLSMAYQAMGNYKAAWEHQKAYSNVIDSLSQERNLRSISQMEIKYEVAERDKELARRELTINSRDNKIKTQRLWLYVTIAVAISILLIHILLFRQIIHKQRIAALRMQQEKEMALLQAMIEGEEKERLRIANELHDGIGGLLGTIYMQLGAAIKAHHLQNDAAFTEVLQMQENAYEELRKVAHNFMPDILQQEGLEVATRVFCNRVRNTDAIDINYEVVGDIPRFRPSLELASYRIIQELTHNILKHANASEALIQLAYIGNCLSVTVEDNGIGIQGTPGGNKTGMGIHTIQDRIKKMGGRFDLVSSKNNGTSINLHFVITEADLILSKN</sequence>
<evidence type="ECO:0000313" key="7">
    <source>
        <dbReference type="EMBL" id="SIT33764.1"/>
    </source>
</evidence>
<dbReference type="SUPFAM" id="SSF55874">
    <property type="entry name" value="ATPase domain of HSP90 chaperone/DNA topoisomerase II/histidine kinase"/>
    <property type="match status" value="1"/>
</dbReference>
<keyword evidence="4" id="KW-0472">Membrane</keyword>
<dbReference type="GO" id="GO:0016020">
    <property type="term" value="C:membrane"/>
    <property type="evidence" value="ECO:0007669"/>
    <property type="project" value="InterPro"/>
</dbReference>
<dbReference type="AlphaFoldDB" id="A0A1N7RFK6"/>
<dbReference type="InterPro" id="IPR011712">
    <property type="entry name" value="Sig_transdc_His_kin_sub3_dim/P"/>
</dbReference>
<protein>
    <submittedName>
        <fullName evidence="7">Signal transduction histidine kinase</fullName>
    </submittedName>
</protein>
<dbReference type="InterPro" id="IPR011990">
    <property type="entry name" value="TPR-like_helical_dom_sf"/>
</dbReference>
<dbReference type="Gene3D" id="1.20.5.1930">
    <property type="match status" value="1"/>
</dbReference>
<dbReference type="SMART" id="SM00028">
    <property type="entry name" value="TPR"/>
    <property type="match status" value="4"/>
</dbReference>
<dbReference type="Gene3D" id="3.30.565.10">
    <property type="entry name" value="Histidine kinase-like ATPase, C-terminal domain"/>
    <property type="match status" value="1"/>
</dbReference>
<dbReference type="STRING" id="477680.SAMN05421788_113110"/>
<evidence type="ECO:0000256" key="1">
    <source>
        <dbReference type="ARBA" id="ARBA00022679"/>
    </source>
</evidence>
<keyword evidence="3" id="KW-0902">Two-component regulatory system</keyword>
<organism evidence="7 8">
    <name type="scientific">Filimonas lacunae</name>
    <dbReference type="NCBI Taxonomy" id="477680"/>
    <lineage>
        <taxon>Bacteria</taxon>
        <taxon>Pseudomonadati</taxon>
        <taxon>Bacteroidota</taxon>
        <taxon>Chitinophagia</taxon>
        <taxon>Chitinophagales</taxon>
        <taxon>Chitinophagaceae</taxon>
        <taxon>Filimonas</taxon>
    </lineage>
</organism>
<dbReference type="RefSeq" id="WP_076382390.1">
    <property type="nucleotide sequence ID" value="NZ_AP017422.1"/>
</dbReference>
<dbReference type="Pfam" id="PF07730">
    <property type="entry name" value="HisKA_3"/>
    <property type="match status" value="1"/>
</dbReference>
<dbReference type="SUPFAM" id="SSF48452">
    <property type="entry name" value="TPR-like"/>
    <property type="match status" value="1"/>
</dbReference>
<dbReference type="GO" id="GO:0000155">
    <property type="term" value="F:phosphorelay sensor kinase activity"/>
    <property type="evidence" value="ECO:0007669"/>
    <property type="project" value="InterPro"/>
</dbReference>
<evidence type="ECO:0000313" key="8">
    <source>
        <dbReference type="Proteomes" id="UP000186917"/>
    </source>
</evidence>
<name>A0A1N7RFK6_9BACT</name>
<feature type="transmembrane region" description="Helical" evidence="4">
    <location>
        <begin position="425"/>
        <end position="445"/>
    </location>
</feature>
<dbReference type="Gene3D" id="1.25.40.10">
    <property type="entry name" value="Tetratricopeptide repeat domain"/>
    <property type="match status" value="2"/>
</dbReference>
<dbReference type="InterPro" id="IPR019734">
    <property type="entry name" value="TPR_rpt"/>
</dbReference>